<organism evidence="1 2">
    <name type="scientific">Alienimonas californiensis</name>
    <dbReference type="NCBI Taxonomy" id="2527989"/>
    <lineage>
        <taxon>Bacteria</taxon>
        <taxon>Pseudomonadati</taxon>
        <taxon>Planctomycetota</taxon>
        <taxon>Planctomycetia</taxon>
        <taxon>Planctomycetales</taxon>
        <taxon>Planctomycetaceae</taxon>
        <taxon>Alienimonas</taxon>
    </lineage>
</organism>
<reference evidence="1 2" key="1">
    <citation type="submission" date="2019-02" db="EMBL/GenBank/DDBJ databases">
        <title>Deep-cultivation of Planctomycetes and their phenomic and genomic characterization uncovers novel biology.</title>
        <authorList>
            <person name="Wiegand S."/>
            <person name="Jogler M."/>
            <person name="Boedeker C."/>
            <person name="Pinto D."/>
            <person name="Vollmers J."/>
            <person name="Rivas-Marin E."/>
            <person name="Kohn T."/>
            <person name="Peeters S.H."/>
            <person name="Heuer A."/>
            <person name="Rast P."/>
            <person name="Oberbeckmann S."/>
            <person name="Bunk B."/>
            <person name="Jeske O."/>
            <person name="Meyerdierks A."/>
            <person name="Storesund J.E."/>
            <person name="Kallscheuer N."/>
            <person name="Luecker S."/>
            <person name="Lage O.M."/>
            <person name="Pohl T."/>
            <person name="Merkel B.J."/>
            <person name="Hornburger P."/>
            <person name="Mueller R.-W."/>
            <person name="Bruemmer F."/>
            <person name="Labrenz M."/>
            <person name="Spormann A.M."/>
            <person name="Op den Camp H."/>
            <person name="Overmann J."/>
            <person name="Amann R."/>
            <person name="Jetten M.S.M."/>
            <person name="Mascher T."/>
            <person name="Medema M.H."/>
            <person name="Devos D.P."/>
            <person name="Kaster A.-K."/>
            <person name="Ovreas L."/>
            <person name="Rohde M."/>
            <person name="Galperin M.Y."/>
            <person name="Jogler C."/>
        </authorList>
    </citation>
    <scope>NUCLEOTIDE SEQUENCE [LARGE SCALE GENOMIC DNA]</scope>
    <source>
        <strain evidence="1 2">CA12</strain>
    </source>
</reference>
<dbReference type="PROSITE" id="PS51257">
    <property type="entry name" value="PROKAR_LIPOPROTEIN"/>
    <property type="match status" value="1"/>
</dbReference>
<keyword evidence="2" id="KW-1185">Reference proteome</keyword>
<evidence type="ECO:0008006" key="3">
    <source>
        <dbReference type="Google" id="ProtNLM"/>
    </source>
</evidence>
<name>A0A517PCA0_9PLAN</name>
<dbReference type="AlphaFoldDB" id="A0A517PCA0"/>
<dbReference type="Proteomes" id="UP000318741">
    <property type="component" value="Chromosome"/>
</dbReference>
<dbReference type="OrthoDB" id="267771at2"/>
<protein>
    <recommendedName>
        <fullName evidence="3">DUF3299 domain-containing protein</fullName>
    </recommendedName>
</protein>
<sequence length="296" mass="31306">MRTVLLSSVPAAALGLSLLTGCDSVEQGATYSEVAGTMEDEETIQGPQVLAAEERLADVPGDAPPIGDGEPGGAEEPAEPMIELAAAGDDGFDGGFDGGFAQPNTADDEEEDDGFAGGFAAAEEPTVAGPPPGSPAALAAMAEAAAGEPVEARELKLLVPINSFSPAGNGTVRVSFDDLDLLKVLNAEPVPADVVDHFPGWLRDLDGKKVTLRGFMYPTYADPVRAFILARDNQICCFGRNPKPYDLVTVKLAEGAESRYIQNRPFDVVGTFRLDPQRDGEDWRRLYRIDGARVVE</sequence>
<proteinExistence type="predicted"/>
<accession>A0A517PCA0</accession>
<dbReference type="Gene3D" id="2.40.50.870">
    <property type="entry name" value="Protein of unknown function (DUF3299)"/>
    <property type="match status" value="1"/>
</dbReference>
<dbReference type="KEGG" id="acaf:CA12_31140"/>
<evidence type="ECO:0000313" key="1">
    <source>
        <dbReference type="EMBL" id="QDT17004.1"/>
    </source>
</evidence>
<gene>
    <name evidence="1" type="ORF">CA12_31140</name>
</gene>
<evidence type="ECO:0000313" key="2">
    <source>
        <dbReference type="Proteomes" id="UP000318741"/>
    </source>
</evidence>
<dbReference type="RefSeq" id="WP_145359913.1">
    <property type="nucleotide sequence ID" value="NZ_CP036265.1"/>
</dbReference>
<dbReference type="EMBL" id="CP036265">
    <property type="protein sequence ID" value="QDT17004.1"/>
    <property type="molecule type" value="Genomic_DNA"/>
</dbReference>